<dbReference type="Proteomes" id="UP001595379">
    <property type="component" value="Unassembled WGS sequence"/>
</dbReference>
<feature type="transmembrane region" description="Helical" evidence="1">
    <location>
        <begin position="180"/>
        <end position="199"/>
    </location>
</feature>
<accession>A0ABV6ZU71</accession>
<gene>
    <name evidence="3" type="ORF">ACFOOR_02435</name>
</gene>
<comment type="caution">
    <text evidence="3">The sequence shown here is derived from an EMBL/GenBank/DDBJ whole genome shotgun (WGS) entry which is preliminary data.</text>
</comment>
<keyword evidence="1" id="KW-0472">Membrane</keyword>
<feature type="transmembrane region" description="Helical" evidence="1">
    <location>
        <begin position="111"/>
        <end position="134"/>
    </location>
</feature>
<dbReference type="RefSeq" id="WP_343163840.1">
    <property type="nucleotide sequence ID" value="NZ_JBHRSV010000001.1"/>
</dbReference>
<reference evidence="4" key="1">
    <citation type="journal article" date="2019" name="Int. J. Syst. Evol. Microbiol.">
        <title>The Global Catalogue of Microorganisms (GCM) 10K type strain sequencing project: providing services to taxonomists for standard genome sequencing and annotation.</title>
        <authorList>
            <consortium name="The Broad Institute Genomics Platform"/>
            <consortium name="The Broad Institute Genome Sequencing Center for Infectious Disease"/>
            <person name="Wu L."/>
            <person name="Ma J."/>
        </authorList>
    </citation>
    <scope>NUCLEOTIDE SEQUENCE [LARGE SCALE GENOMIC DNA]</scope>
    <source>
        <strain evidence="4">KCTC 52487</strain>
    </source>
</reference>
<keyword evidence="1" id="KW-0812">Transmembrane</keyword>
<evidence type="ECO:0000256" key="1">
    <source>
        <dbReference type="SAM" id="Phobius"/>
    </source>
</evidence>
<keyword evidence="2" id="KW-0732">Signal</keyword>
<feature type="transmembrane region" description="Helical" evidence="1">
    <location>
        <begin position="205"/>
        <end position="226"/>
    </location>
</feature>
<feature type="signal peptide" evidence="2">
    <location>
        <begin position="1"/>
        <end position="21"/>
    </location>
</feature>
<evidence type="ECO:0000313" key="3">
    <source>
        <dbReference type="EMBL" id="MFC2924956.1"/>
    </source>
</evidence>
<protein>
    <submittedName>
        <fullName evidence="3">Uncharacterized protein</fullName>
    </submittedName>
</protein>
<dbReference type="EMBL" id="JBHRSV010000001">
    <property type="protein sequence ID" value="MFC2924956.1"/>
    <property type="molecule type" value="Genomic_DNA"/>
</dbReference>
<evidence type="ECO:0000313" key="4">
    <source>
        <dbReference type="Proteomes" id="UP001595379"/>
    </source>
</evidence>
<feature type="transmembrane region" description="Helical" evidence="1">
    <location>
        <begin position="233"/>
        <end position="253"/>
    </location>
</feature>
<sequence length="263" mass="29377">MAQSRWSRSALWVAASMPASALLARIGDELDLTGRLAEFLGHWREITRAFWGHVFSFLQLSIDLPPPTPEQQDLLTFSALLAGASISSLFVRRLPRIESGIDPVHRRTETIGYGVSMLILGMVFIWAPLIHVVFSMFEQNRENFELIGRIGVFIFITALSVTTIISFDSTKEKVHIFKKMYLFFIIFCSCYTIAALLGFEGYTNIGMFATSAIIAIFLLLSGLVVARVTPSALTRAVAFAMAALLVDRIIWVIDPVSHWLDTL</sequence>
<organism evidence="3 4">
    <name type="scientific">Hyphobacterium vulgare</name>
    <dbReference type="NCBI Taxonomy" id="1736751"/>
    <lineage>
        <taxon>Bacteria</taxon>
        <taxon>Pseudomonadati</taxon>
        <taxon>Pseudomonadota</taxon>
        <taxon>Alphaproteobacteria</taxon>
        <taxon>Maricaulales</taxon>
        <taxon>Maricaulaceae</taxon>
        <taxon>Hyphobacterium</taxon>
    </lineage>
</organism>
<evidence type="ECO:0000256" key="2">
    <source>
        <dbReference type="SAM" id="SignalP"/>
    </source>
</evidence>
<name>A0ABV6ZU71_9PROT</name>
<keyword evidence="1" id="KW-1133">Transmembrane helix</keyword>
<feature type="transmembrane region" description="Helical" evidence="1">
    <location>
        <begin position="146"/>
        <end position="168"/>
    </location>
</feature>
<proteinExistence type="predicted"/>
<keyword evidence="4" id="KW-1185">Reference proteome</keyword>
<feature type="chain" id="PRO_5045966078" evidence="2">
    <location>
        <begin position="22"/>
        <end position="263"/>
    </location>
</feature>